<dbReference type="SUPFAM" id="SSF55120">
    <property type="entry name" value="Pseudouridine synthase"/>
    <property type="match status" value="1"/>
</dbReference>
<accession>A0A8I0LHH6</accession>
<dbReference type="PROSITE" id="PS50889">
    <property type="entry name" value="S4"/>
    <property type="match status" value="1"/>
</dbReference>
<feature type="domain" description="RNA-binding S4" evidence="12">
    <location>
        <begin position="23"/>
        <end position="68"/>
    </location>
</feature>
<protein>
    <recommendedName>
        <fullName evidence="10">Pseudouridine synthase</fullName>
        <ecNumber evidence="10">5.4.99.-</ecNumber>
    </recommendedName>
</protein>
<dbReference type="CDD" id="cd02869">
    <property type="entry name" value="PseudoU_synth_RluA_like"/>
    <property type="match status" value="1"/>
</dbReference>
<evidence type="ECO:0000256" key="3">
    <source>
        <dbReference type="ARBA" id="ARBA00002876"/>
    </source>
</evidence>
<evidence type="ECO:0000259" key="11">
    <source>
        <dbReference type="Pfam" id="PF00849"/>
    </source>
</evidence>
<evidence type="ECO:0000256" key="1">
    <source>
        <dbReference type="ARBA" id="ARBA00000073"/>
    </source>
</evidence>
<organism evidence="13 14">
    <name type="scientific">Corynebacterium gallinarum</name>
    <dbReference type="NCBI Taxonomy" id="2762214"/>
    <lineage>
        <taxon>Bacteria</taxon>
        <taxon>Bacillati</taxon>
        <taxon>Actinomycetota</taxon>
        <taxon>Actinomycetes</taxon>
        <taxon>Mycobacteriales</taxon>
        <taxon>Corynebacteriaceae</taxon>
        <taxon>Corynebacterium</taxon>
    </lineage>
</organism>
<keyword evidence="5" id="KW-0698">rRNA processing</keyword>
<dbReference type="EMBL" id="JACSPR010000009">
    <property type="protein sequence ID" value="MBD8030980.1"/>
    <property type="molecule type" value="Genomic_DNA"/>
</dbReference>
<comment type="catalytic activity">
    <reaction evidence="1 10">
        <text>a uridine in RNA = a pseudouridine in RNA</text>
        <dbReference type="Rhea" id="RHEA:48348"/>
        <dbReference type="Rhea" id="RHEA-COMP:12068"/>
        <dbReference type="Rhea" id="RHEA-COMP:12069"/>
        <dbReference type="ChEBI" id="CHEBI:65314"/>
        <dbReference type="ChEBI" id="CHEBI:65315"/>
    </reaction>
</comment>
<dbReference type="EC" id="5.4.99.-" evidence="10"/>
<dbReference type="RefSeq" id="WP_191734223.1">
    <property type="nucleotide sequence ID" value="NZ_JACSPR010000009.1"/>
</dbReference>
<evidence type="ECO:0000313" key="13">
    <source>
        <dbReference type="EMBL" id="MBD8030980.1"/>
    </source>
</evidence>
<dbReference type="InterPro" id="IPR020103">
    <property type="entry name" value="PsdUridine_synth_cat_dom_sf"/>
</dbReference>
<comment type="function">
    <text evidence="3">Responsible for synthesis of pseudouridine from uracil at positions 955, 2504 and 2580 in 23S ribosomal RNA.</text>
</comment>
<dbReference type="CDD" id="cd00165">
    <property type="entry name" value="S4"/>
    <property type="match status" value="1"/>
</dbReference>
<gene>
    <name evidence="13" type="ORF">H9627_11735</name>
</gene>
<dbReference type="InterPro" id="IPR006225">
    <property type="entry name" value="PsdUridine_synth_RluC/D"/>
</dbReference>
<dbReference type="Pfam" id="PF01479">
    <property type="entry name" value="S4"/>
    <property type="match status" value="1"/>
</dbReference>
<dbReference type="InterPro" id="IPR002942">
    <property type="entry name" value="S4_RNA-bd"/>
</dbReference>
<comment type="caution">
    <text evidence="13">The sequence shown here is derived from an EMBL/GenBank/DDBJ whole genome shotgun (WGS) entry which is preliminary data.</text>
</comment>
<evidence type="ECO:0000256" key="5">
    <source>
        <dbReference type="ARBA" id="ARBA00022552"/>
    </source>
</evidence>
<dbReference type="AlphaFoldDB" id="A0A8I0LHH6"/>
<evidence type="ECO:0000313" key="14">
    <source>
        <dbReference type="Proteomes" id="UP000650224"/>
    </source>
</evidence>
<proteinExistence type="inferred from homology"/>
<sequence>MAMETKLKPTFVEVEIPEAHAGRRLDKYLRAHMKGVPASLIFRNLRTGKIKVNGRKAKPDYRTQPGDMLKMLQMDLPENLPPPAPLPRQLLNQIDNSIIHEDADLIVLNKPADIAVHTGTGVAGGVIEALRQLRPAEPDLELAHRLDRETSGLLMVAKAPAMLRHIQQLLREDDRAIPRRYALVVRGRWPDHLTEIDAPLQRTATTVRVHPDGQSALTLFEVERRFGNRATLVKARLTTGRKHQIRVHARHAGHPIIGDRKYGDPLARATHMFLHAAELTVPMPDGATRKFSAPVPGHWDLQHL</sequence>
<dbReference type="SUPFAM" id="SSF55174">
    <property type="entry name" value="Alpha-L RNA-binding motif"/>
    <property type="match status" value="1"/>
</dbReference>
<dbReference type="PANTHER" id="PTHR21600:SF92">
    <property type="entry name" value="RIBOSOMAL LARGE SUBUNIT PSEUDOURIDINE SYNTHASE C"/>
    <property type="match status" value="1"/>
</dbReference>
<dbReference type="GO" id="GO:0003723">
    <property type="term" value="F:RNA binding"/>
    <property type="evidence" value="ECO:0007669"/>
    <property type="project" value="UniProtKB-KW"/>
</dbReference>
<evidence type="ECO:0000256" key="10">
    <source>
        <dbReference type="RuleBase" id="RU362028"/>
    </source>
</evidence>
<evidence type="ECO:0000256" key="4">
    <source>
        <dbReference type="ARBA" id="ARBA00010876"/>
    </source>
</evidence>
<dbReference type="PROSITE" id="PS01129">
    <property type="entry name" value="PSI_RLU"/>
    <property type="match status" value="1"/>
</dbReference>
<dbReference type="InterPro" id="IPR006145">
    <property type="entry name" value="PsdUridine_synth_RsuA/RluA"/>
</dbReference>
<dbReference type="Gene3D" id="3.30.2350.10">
    <property type="entry name" value="Pseudouridine synthase"/>
    <property type="match status" value="1"/>
</dbReference>
<comment type="catalytic activity">
    <reaction evidence="2">
        <text>uridine(955/2504/2580) in 23S rRNA = pseudouridine(955/2504/2580) in 23S rRNA</text>
        <dbReference type="Rhea" id="RHEA:42528"/>
        <dbReference type="Rhea" id="RHEA-COMP:10099"/>
        <dbReference type="Rhea" id="RHEA-COMP:10100"/>
        <dbReference type="ChEBI" id="CHEBI:65314"/>
        <dbReference type="ChEBI" id="CHEBI:65315"/>
        <dbReference type="EC" id="5.4.99.24"/>
    </reaction>
</comment>
<evidence type="ECO:0000256" key="2">
    <source>
        <dbReference type="ARBA" id="ARBA00000381"/>
    </source>
</evidence>
<feature type="domain" description="Pseudouridine synthase RsuA/RluA-like" evidence="11">
    <location>
        <begin position="104"/>
        <end position="250"/>
    </location>
</feature>
<dbReference type="Gene3D" id="3.10.290.10">
    <property type="entry name" value="RNA-binding S4 domain"/>
    <property type="match status" value="1"/>
</dbReference>
<dbReference type="InterPro" id="IPR050188">
    <property type="entry name" value="RluA_PseudoU_synthase"/>
</dbReference>
<evidence type="ECO:0000259" key="12">
    <source>
        <dbReference type="Pfam" id="PF01479"/>
    </source>
</evidence>
<comment type="similarity">
    <text evidence="4 10">Belongs to the pseudouridine synthase RluA family.</text>
</comment>
<feature type="active site" evidence="8">
    <location>
        <position position="147"/>
    </location>
</feature>
<dbReference type="InterPro" id="IPR036986">
    <property type="entry name" value="S4_RNA-bd_sf"/>
</dbReference>
<dbReference type="Pfam" id="PF00849">
    <property type="entry name" value="PseudoU_synth_2"/>
    <property type="match status" value="1"/>
</dbReference>
<dbReference type="GO" id="GO:0160141">
    <property type="term" value="F:23S rRNA pseudouridine(955/2504/2580) synthase activity"/>
    <property type="evidence" value="ECO:0007669"/>
    <property type="project" value="UniProtKB-EC"/>
</dbReference>
<keyword evidence="6 9" id="KW-0694">RNA-binding</keyword>
<dbReference type="Proteomes" id="UP000650224">
    <property type="component" value="Unassembled WGS sequence"/>
</dbReference>
<dbReference type="PANTHER" id="PTHR21600">
    <property type="entry name" value="MITOCHONDRIAL RNA PSEUDOURIDINE SYNTHASE"/>
    <property type="match status" value="1"/>
</dbReference>
<name>A0A8I0LHH6_9CORY</name>
<keyword evidence="7 10" id="KW-0413">Isomerase</keyword>
<dbReference type="GO" id="GO:0000455">
    <property type="term" value="P:enzyme-directed rRNA pseudouridine synthesis"/>
    <property type="evidence" value="ECO:0007669"/>
    <property type="project" value="TreeGrafter"/>
</dbReference>
<evidence type="ECO:0000256" key="9">
    <source>
        <dbReference type="PROSITE-ProRule" id="PRU00182"/>
    </source>
</evidence>
<dbReference type="NCBIfam" id="TIGR00005">
    <property type="entry name" value="rluA_subfam"/>
    <property type="match status" value="1"/>
</dbReference>
<dbReference type="InterPro" id="IPR006224">
    <property type="entry name" value="PsdUridine_synth_RluA-like_CS"/>
</dbReference>
<reference evidence="13 14" key="1">
    <citation type="submission" date="2020-08" db="EMBL/GenBank/DDBJ databases">
        <title>A Genomic Blueprint of the Chicken Gut Microbiome.</title>
        <authorList>
            <person name="Gilroy R."/>
            <person name="Ravi A."/>
            <person name="Getino M."/>
            <person name="Pursley I."/>
            <person name="Horton D.L."/>
            <person name="Alikhan N.-F."/>
            <person name="Baker D."/>
            <person name="Gharbi K."/>
            <person name="Hall N."/>
            <person name="Watson M."/>
            <person name="Adriaenssens E.M."/>
            <person name="Foster-Nyarko E."/>
            <person name="Jarju S."/>
            <person name="Secka A."/>
            <person name="Antonio M."/>
            <person name="Oren A."/>
            <person name="Chaudhuri R."/>
            <person name="La Ragione R.M."/>
            <person name="Hildebrand F."/>
            <person name="Pallen M.J."/>
        </authorList>
    </citation>
    <scope>NUCLEOTIDE SEQUENCE [LARGE SCALE GENOMIC DNA]</scope>
    <source>
        <strain evidence="13 14">Sa1YVA5</strain>
    </source>
</reference>
<evidence type="ECO:0000256" key="7">
    <source>
        <dbReference type="ARBA" id="ARBA00023235"/>
    </source>
</evidence>
<evidence type="ECO:0000256" key="6">
    <source>
        <dbReference type="ARBA" id="ARBA00022884"/>
    </source>
</evidence>
<keyword evidence="14" id="KW-1185">Reference proteome</keyword>
<evidence type="ECO:0000256" key="8">
    <source>
        <dbReference type="PIRSR" id="PIRSR606225-1"/>
    </source>
</evidence>